<feature type="disulfide bond" evidence="3">
    <location>
        <begin position="761"/>
        <end position="807"/>
    </location>
</feature>
<feature type="disulfide bond" evidence="3">
    <location>
        <begin position="1388"/>
        <end position="1412"/>
    </location>
</feature>
<feature type="disulfide bond" evidence="3">
    <location>
        <begin position="622"/>
        <end position="668"/>
    </location>
</feature>
<feature type="disulfide bond" evidence="3">
    <location>
        <begin position="1321"/>
        <end position="1367"/>
    </location>
</feature>
<feature type="disulfide bond" evidence="3">
    <location>
        <begin position="411"/>
        <end position="435"/>
    </location>
</feature>
<dbReference type="OrthoDB" id="10053709at2759"/>
<dbReference type="Gene3D" id="1.10.2000.10">
    <property type="entry name" value="Frizzled cysteine-rich domain"/>
    <property type="match status" value="10"/>
</dbReference>
<feature type="disulfide bond" evidence="3">
    <location>
        <begin position="904"/>
        <end position="950"/>
    </location>
</feature>
<dbReference type="GO" id="GO:0005886">
    <property type="term" value="C:plasma membrane"/>
    <property type="evidence" value="ECO:0007669"/>
    <property type="project" value="TreeGrafter"/>
</dbReference>
<feature type="disulfide bond" evidence="3">
    <location>
        <begin position="54"/>
        <end position="115"/>
    </location>
</feature>
<feature type="disulfide bond" evidence="3">
    <location>
        <begin position="753"/>
        <end position="814"/>
    </location>
</feature>
<comment type="caution">
    <text evidence="3">Lacks conserved residue(s) required for the propagation of feature annotation.</text>
</comment>
<dbReference type="PANTHER" id="PTHR11309">
    <property type="entry name" value="FRIZZLED"/>
    <property type="match status" value="1"/>
</dbReference>
<dbReference type="SUPFAM" id="SSF63501">
    <property type="entry name" value="Frizzled cysteine-rich domain"/>
    <property type="match status" value="10"/>
</dbReference>
<feature type="disulfide bond" evidence="3">
    <location>
        <begin position="62"/>
        <end position="108"/>
    </location>
</feature>
<dbReference type="GO" id="GO:0042813">
    <property type="term" value="F:Wnt receptor activity"/>
    <property type="evidence" value="ECO:0007669"/>
    <property type="project" value="TreeGrafter"/>
</dbReference>
<feature type="disulfide bond" evidence="3">
    <location>
        <begin position="550"/>
        <end position="574"/>
    </location>
</feature>
<feature type="disulfide bond" evidence="3">
    <location>
        <begin position="272"/>
        <end position="296"/>
    </location>
</feature>
<feature type="disulfide bond" evidence="3">
    <location>
        <begin position="344"/>
        <end position="390"/>
    </location>
</feature>
<dbReference type="GO" id="GO:0017147">
    <property type="term" value="F:Wnt-protein binding"/>
    <property type="evidence" value="ECO:0007669"/>
    <property type="project" value="TreeGrafter"/>
</dbReference>
<feature type="disulfide bond" evidence="3">
    <location>
        <begin position="1174"/>
        <end position="1235"/>
    </location>
</feature>
<organism evidence="4 5">
    <name type="scientific">Paramuricea clavata</name>
    <name type="common">Red gorgonian</name>
    <name type="synonym">Violescent sea-whip</name>
    <dbReference type="NCBI Taxonomy" id="317549"/>
    <lineage>
        <taxon>Eukaryota</taxon>
        <taxon>Metazoa</taxon>
        <taxon>Cnidaria</taxon>
        <taxon>Anthozoa</taxon>
        <taxon>Octocorallia</taxon>
        <taxon>Malacalcyonacea</taxon>
        <taxon>Plexauridae</taxon>
        <taxon>Paramuricea</taxon>
    </lineage>
</organism>
<evidence type="ECO:0000313" key="4">
    <source>
        <dbReference type="EMBL" id="CAB3984767.1"/>
    </source>
</evidence>
<gene>
    <name evidence="4" type="ORF">PACLA_8A039674</name>
</gene>
<accession>A0A7D9HKF1</accession>
<feature type="disulfide bond" evidence="3">
    <location>
        <begin position="689"/>
        <end position="713"/>
    </location>
</feature>
<feature type="disulfide bond" evidence="3">
    <location>
        <begin position="971"/>
        <end position="995"/>
    </location>
</feature>
<feature type="disulfide bond" evidence="3">
    <location>
        <begin position="1249"/>
        <end position="1273"/>
    </location>
</feature>
<evidence type="ECO:0000256" key="3">
    <source>
        <dbReference type="PROSITE-ProRule" id="PRU00090"/>
    </source>
</evidence>
<reference evidence="4" key="1">
    <citation type="submission" date="2020-04" db="EMBL/GenBank/DDBJ databases">
        <authorList>
            <person name="Alioto T."/>
            <person name="Alioto T."/>
            <person name="Gomez Garrido J."/>
        </authorList>
    </citation>
    <scope>NUCLEOTIDE SEQUENCE</scope>
    <source>
        <strain evidence="4">A484AB</strain>
    </source>
</reference>
<feature type="disulfide bond" evidence="3">
    <location>
        <begin position="129"/>
        <end position="153"/>
    </location>
</feature>
<evidence type="ECO:0000256" key="1">
    <source>
        <dbReference type="ARBA" id="ARBA00022473"/>
    </source>
</evidence>
<keyword evidence="2 3" id="KW-1015">Disulfide bond</keyword>
<name>A0A7D9HKF1_PARCT</name>
<feature type="disulfide bond" evidence="3">
    <location>
        <begin position="1182"/>
        <end position="1228"/>
    </location>
</feature>
<evidence type="ECO:0000256" key="2">
    <source>
        <dbReference type="ARBA" id="ARBA00023157"/>
    </source>
</evidence>
<proteinExistence type="predicted"/>
<keyword evidence="1" id="KW-0217">Developmental protein</keyword>
<dbReference type="PROSITE" id="PS50038">
    <property type="entry name" value="FZ"/>
    <property type="match status" value="10"/>
</dbReference>
<feature type="disulfide bond" evidence="3">
    <location>
        <begin position="475"/>
        <end position="536"/>
    </location>
</feature>
<feature type="disulfide bond" evidence="3">
    <location>
        <begin position="336"/>
        <end position="397"/>
    </location>
</feature>
<dbReference type="EMBL" id="CACRXK020000782">
    <property type="protein sequence ID" value="CAB3984767.1"/>
    <property type="molecule type" value="Genomic_DNA"/>
</dbReference>
<sequence>MSRFGYVWPSQLDCNTFPNPKDEICVGRNNSTTTPTRPKKTIVSLPIVASQHRCQTLTINACKGLSYSRTLFPNFENHRTQGQADALVNHFKPLFKVKCSPDLKYFICTYYAPVCNPLGKLIKPCKSLCETARNDCRHVMSRFGYAWPSQLDCNKFPNPKDGIFVGRAVERNNSTTTPTRPKKTIVSLPIVASQHRCQTLRINACKGLSYSRTLFPNFENHRRQRQAGALVNHFKPLFKVKCSPDLKYFICTYYAPVCNPLGKLIKPCKSLCETARNDCRHVMSRFGYVWPSQLDCNKFPNPKDEICVGRNNSTTTPTRPKKTIVSLPIVASQPRCQTLTIEACKGLSYSRTLFPNFENHRTQGQAGALVNHFKPLFKVKCSPDLKYFICTYYAPVCNPLGKLIKPCKSLCENARNDCRHVMSRFGYVWPSQLDCNTFPNPKDGICVGRNNSTTTPTRPKKTIVSLPIVASQPRCQTLTIEACKGLNYNRTLFPNFENHRTQGQADSLVNHFKPLFKVKCSPDLKYFICTYYAPVCNALGKLIKPCKSLCENARNDCRHVMSRFGYVWPSQLDCNTFPNPKDEICVGRNNSTTTPTRPKKTIVSLPIVASQHRCQTLTINACKGLSYSRTLFPNFENHRTQGQAGALVNHFKPLFKVKCSPDLKYFICTYYAPVCNPLGKLIKPCKSLCENARNDCRHVMSRFGYVWPSQLDCNTFPNPKDEICVGRNNSTTTPTRPKKTIVSLPIVASQHRCQTLTINACKGLSYSRTLFPNFENHRTQGQADALVNHFKPLFKVKCSPDLKYFICTYYAPVCNPLGKLIKPCKSLCETARNDCRHVMSRFGYAWPSQLDCNKFPNPKDGIFVGRAVERNNSTTTPTRPKKTIVSLPIVASQHRCQTLRINACKGLSYSRTLFPNFENHRRQRQAGALVNHFKPLFKVKCSPDLKYFICTYYAPVCNPLGKLIKPCKSLCETARNDCRHVMSRFGYVWPSQLDCNKFPNPKDEICVGRNNSTTTPTRPKKTIVSLPIVASQHRCQTLTINACKGLSYSRTLFPNFENHRTQGQAGALVNHFKPLFKVKCSPDLKYFICTYYAPVCNPLGKLIKPCKSLCENARNDCRHVMSRFGYVWPSQLDCNKFPNPKDGICVGRNNSTTTPTRPKKTIVSLPIVASQPRCQTLTIEACKGLNYNRTLFPNFENHRTQRQADALVNHFKPLFKVKCSPDLKYFICTYYAPVCNPLGKLIKPCKSLCENARNDCRHVMSRFGYVWPSQLDCNKFPNPKDGICVGRNNSTTTPTRPKKTIVSLPIVASQPRCQTLTIEACKGLNYNRTLFPNFENHRTQRQADALVNHFKPLFKVKCSPDLKYFICTYYAPVCNALGRLIKPCKSLCETARNDCRHVMSRFGYAWPSQLDCNKFPDIKQQICVGRNNSRTTPARPKTTRPT</sequence>
<protein>
    <submittedName>
        <fullName evidence="4">Uncharacterized protein LOC113826274</fullName>
    </submittedName>
</protein>
<comment type="caution">
    <text evidence="4">The sequence shown here is derived from an EMBL/GenBank/DDBJ whole genome shotgun (WGS) entry which is preliminary data.</text>
</comment>
<feature type="disulfide bond" evidence="3">
    <location>
        <begin position="896"/>
        <end position="957"/>
    </location>
</feature>
<dbReference type="InterPro" id="IPR036790">
    <property type="entry name" value="Frizzled_dom_sf"/>
</dbReference>
<dbReference type="PANTHER" id="PTHR11309:SF47">
    <property type="entry name" value="FRIZZLED"/>
    <property type="match status" value="1"/>
</dbReference>
<feature type="disulfide bond" evidence="3">
    <location>
        <begin position="197"/>
        <end position="258"/>
    </location>
</feature>
<feature type="disulfide bond" evidence="3">
    <location>
        <begin position="1035"/>
        <end position="1096"/>
    </location>
</feature>
<dbReference type="GO" id="GO:0060070">
    <property type="term" value="P:canonical Wnt signaling pathway"/>
    <property type="evidence" value="ECO:0007669"/>
    <property type="project" value="TreeGrafter"/>
</dbReference>
<feature type="disulfide bond" evidence="3">
    <location>
        <begin position="1043"/>
        <end position="1089"/>
    </location>
</feature>
<feature type="disulfide bond" evidence="3">
    <location>
        <begin position="1313"/>
        <end position="1374"/>
    </location>
</feature>
<dbReference type="InterPro" id="IPR020067">
    <property type="entry name" value="Frizzled_dom"/>
</dbReference>
<dbReference type="Proteomes" id="UP001152795">
    <property type="component" value="Unassembled WGS sequence"/>
</dbReference>
<feature type="disulfide bond" evidence="3">
    <location>
        <begin position="614"/>
        <end position="675"/>
    </location>
</feature>
<dbReference type="InterPro" id="IPR015526">
    <property type="entry name" value="Frizzled/SFRP"/>
</dbReference>
<dbReference type="Pfam" id="PF01392">
    <property type="entry name" value="Fz"/>
    <property type="match status" value="10"/>
</dbReference>
<keyword evidence="5" id="KW-1185">Reference proteome</keyword>
<dbReference type="GO" id="GO:0035567">
    <property type="term" value="P:non-canonical Wnt signaling pathway"/>
    <property type="evidence" value="ECO:0007669"/>
    <property type="project" value="TreeGrafter"/>
</dbReference>
<feature type="disulfide bond" evidence="3">
    <location>
        <begin position="205"/>
        <end position="251"/>
    </location>
</feature>
<dbReference type="SMART" id="SM00063">
    <property type="entry name" value="FRI"/>
    <property type="match status" value="10"/>
</dbReference>
<evidence type="ECO:0000313" key="5">
    <source>
        <dbReference type="Proteomes" id="UP001152795"/>
    </source>
</evidence>
<feature type="disulfide bond" evidence="3">
    <location>
        <begin position="483"/>
        <end position="529"/>
    </location>
</feature>
<feature type="disulfide bond" evidence="3">
    <location>
        <begin position="828"/>
        <end position="852"/>
    </location>
</feature>
<feature type="disulfide bond" evidence="3">
    <location>
        <begin position="1110"/>
        <end position="1134"/>
    </location>
</feature>